<dbReference type="InterPro" id="IPR056832">
    <property type="entry name" value="ARM_TT21_2nd"/>
</dbReference>
<proteinExistence type="inferred from homology"/>
<dbReference type="InterPro" id="IPR056836">
    <property type="entry name" value="ARM_TT21_4th"/>
</dbReference>
<evidence type="ECO:0000259" key="8">
    <source>
        <dbReference type="Pfam" id="PF25064"/>
    </source>
</evidence>
<dbReference type="Pfam" id="PF25062">
    <property type="entry name" value="ARM_TT21_N"/>
    <property type="match status" value="1"/>
</dbReference>
<evidence type="ECO:0000259" key="5">
    <source>
        <dbReference type="Pfam" id="PF25060"/>
    </source>
</evidence>
<feature type="repeat" description="TPR" evidence="4">
    <location>
        <begin position="841"/>
        <end position="874"/>
    </location>
</feature>
<feature type="domain" description="Tetratricopeptide repeat protein 21A/21B C-terminal ARM" evidence="7">
    <location>
        <begin position="1132"/>
        <end position="1209"/>
    </location>
</feature>
<evidence type="ECO:0000259" key="7">
    <source>
        <dbReference type="Pfam" id="PF25063"/>
    </source>
</evidence>
<evidence type="ECO:0000259" key="6">
    <source>
        <dbReference type="Pfam" id="PF25062"/>
    </source>
</evidence>
<evidence type="ECO:0000313" key="11">
    <source>
        <dbReference type="Proteomes" id="UP000308365"/>
    </source>
</evidence>
<comment type="similarity">
    <text evidence="1">Belongs to the TTC21 family.</text>
</comment>
<dbReference type="Gene3D" id="1.25.40.10">
    <property type="entry name" value="Tetratricopeptide repeat domain"/>
    <property type="match status" value="5"/>
</dbReference>
<dbReference type="InterPro" id="IPR011990">
    <property type="entry name" value="TPR-like_helical_dom_sf"/>
</dbReference>
<evidence type="ECO:0000256" key="3">
    <source>
        <dbReference type="ARBA" id="ARBA00022803"/>
    </source>
</evidence>
<dbReference type="InterPro" id="IPR056835">
    <property type="entry name" value="ARM_TT21_5th"/>
</dbReference>
<keyword evidence="3 4" id="KW-0802">TPR repeat</keyword>
<evidence type="ECO:0008006" key="12">
    <source>
        <dbReference type="Google" id="ProtNLM"/>
    </source>
</evidence>
<feature type="domain" description="Tetratricopeptide repeat protein 21A/21B fourth ARM" evidence="9">
    <location>
        <begin position="716"/>
        <end position="868"/>
    </location>
</feature>
<feature type="repeat" description="TPR" evidence="4">
    <location>
        <begin position="909"/>
        <end position="942"/>
    </location>
</feature>
<protein>
    <recommendedName>
        <fullName evidence="12">Tetratricopeptide repeat protein 21A</fullName>
    </recommendedName>
</protein>
<dbReference type="SUPFAM" id="SSF48452">
    <property type="entry name" value="TPR-like"/>
    <property type="match status" value="4"/>
</dbReference>
<dbReference type="InterPro" id="IPR056834">
    <property type="entry name" value="ARM_TT21_C"/>
</dbReference>
<reference evidence="11" key="1">
    <citation type="journal article" date="2019" name="IScience">
        <title>Narwhal Genome Reveals Long-Term Low Genetic Diversity despite Current Large Abundance Size.</title>
        <authorList>
            <person name="Westbury M.V."/>
            <person name="Petersen B."/>
            <person name="Garde E."/>
            <person name="Heide-Jorgensen M.P."/>
            <person name="Lorenzen E.D."/>
        </authorList>
    </citation>
    <scope>NUCLEOTIDE SEQUENCE [LARGE SCALE GENOMIC DNA]</scope>
</reference>
<feature type="repeat" description="TPR" evidence="4">
    <location>
        <begin position="464"/>
        <end position="497"/>
    </location>
</feature>
<dbReference type="FunFam" id="1.25.40.10:FF:000245">
    <property type="entry name" value="Tetratricopeptide repeat domain 21B"/>
    <property type="match status" value="2"/>
</dbReference>
<feature type="domain" description="Tetratricopeptide repeat protein 21A/21B second ARM" evidence="5">
    <location>
        <begin position="229"/>
        <end position="512"/>
    </location>
</feature>
<dbReference type="PANTHER" id="PTHR14699">
    <property type="entry name" value="STI2 PROTEIN-RELATED"/>
    <property type="match status" value="1"/>
</dbReference>
<dbReference type="GO" id="GO:0005929">
    <property type="term" value="C:cilium"/>
    <property type="evidence" value="ECO:0007669"/>
    <property type="project" value="GOC"/>
</dbReference>
<keyword evidence="2" id="KW-0677">Repeat</keyword>
<dbReference type="SMART" id="SM00028">
    <property type="entry name" value="TPR"/>
    <property type="match status" value="12"/>
</dbReference>
<feature type="repeat" description="TPR" evidence="4">
    <location>
        <begin position="284"/>
        <end position="317"/>
    </location>
</feature>
<dbReference type="Proteomes" id="UP000308365">
    <property type="component" value="Unassembled WGS sequence"/>
</dbReference>
<dbReference type="InterPro" id="IPR019734">
    <property type="entry name" value="TPR_rpt"/>
</dbReference>
<comment type="caution">
    <text evidence="10">The sequence shown here is derived from an EMBL/GenBank/DDBJ whole genome shotgun (WGS) entry which is preliminary data.</text>
</comment>
<feature type="repeat" description="TPR" evidence="4">
    <location>
        <begin position="714"/>
        <end position="747"/>
    </location>
</feature>
<feature type="domain" description="Tetratricopeptide repeat protein 21A/21B C-terminal ARM" evidence="7">
    <location>
        <begin position="1240"/>
        <end position="1323"/>
    </location>
</feature>
<dbReference type="PROSITE" id="PS50005">
    <property type="entry name" value="TPR"/>
    <property type="match status" value="5"/>
</dbReference>
<dbReference type="EMBL" id="RWIC01000929">
    <property type="protein sequence ID" value="TKC38899.1"/>
    <property type="molecule type" value="Genomic_DNA"/>
</dbReference>
<dbReference type="FunFam" id="1.25.40.10:FF:001960">
    <property type="entry name" value="Tetratricopeptide repeat domain 21A"/>
    <property type="match status" value="1"/>
</dbReference>
<dbReference type="GO" id="GO:0061512">
    <property type="term" value="P:protein localization to cilium"/>
    <property type="evidence" value="ECO:0007669"/>
    <property type="project" value="TreeGrafter"/>
</dbReference>
<feature type="domain" description="Tetratricopeptide repeat protein 21A/21B N-terminal ARM repeat" evidence="6">
    <location>
        <begin position="12"/>
        <end position="186"/>
    </location>
</feature>
<evidence type="ECO:0000313" key="10">
    <source>
        <dbReference type="EMBL" id="TKC38899.1"/>
    </source>
</evidence>
<dbReference type="Pfam" id="PF25058">
    <property type="entry name" value="ARM_TT21"/>
    <property type="match status" value="1"/>
</dbReference>
<name>A0A4U1EQP1_MONMO</name>
<dbReference type="Pfam" id="PF25063">
    <property type="entry name" value="ARM_TT21_C"/>
    <property type="match status" value="2"/>
</dbReference>
<dbReference type="InterPro" id="IPR040364">
    <property type="entry name" value="TTC21A/TTC21B"/>
</dbReference>
<gene>
    <name evidence="10" type="ORF">EI555_004110</name>
</gene>
<dbReference type="Pfam" id="PF25060">
    <property type="entry name" value="ARM_TT21_2nd"/>
    <property type="match status" value="1"/>
</dbReference>
<dbReference type="FunFam" id="1.25.40.10:FF:002178">
    <property type="entry name" value="Tetratricopeptide repeat domain 21A"/>
    <property type="match status" value="1"/>
</dbReference>
<dbReference type="GO" id="GO:0035721">
    <property type="term" value="P:intraciliary retrograde transport"/>
    <property type="evidence" value="ECO:0007669"/>
    <property type="project" value="TreeGrafter"/>
</dbReference>
<sequence>MSINDSPLMAGIIYYSQEKYFHHVQQAAAVGLEKFSNDPVLQFFKAYGVLREERIQDAISSLESIQNHPDVSLCSVMALIYAHKCCETTDRDAIQELESSLKEIRKTASGTALYYAGLFLWLMGRHDKAKEYIDRTLKVSSSSREGYVLRGWVDLSSDKPHTVKKSIKYLEHGIQDNKDVLGLMGKDWEQTVETGHRILEKDESNIDACQILAVHELAREGNITTAAERVRNLIKALETREPQNPSLHLKKILVVGRLSGRHQAILQLVCSFLERTFMATSSYAHVATELGYLFILQDQVKEASLWYSEAMKLDESSMAALTGVIWCQILDGYLEEAEHQLEFLKEVQQSLGKSEVLVFLQALLASKKHKGEQEAAALLKEAAELHFSSTQALPLSTEYFERLDPLFLVCIAKEYLVFCPKQGKPHSQTPVFLQPRSPGQIVSPLLKQVSVILNPVVKAAPALIDPLYLMAQVKYLSGELENAQSTLQRCLELDPTSVDAYLLMSQIYLAQGNFAMCSHCLELGVSYNFQVRDHPLYHFIKARALNKSGDYPEAIKALKMIIKLPILKMEESKKFHGPSVRPSERVSILLELADALRMNGELHEATKVMQDTINEFSGTPEEIRITIANVDLALSKGNVDLALSILRNITPKQPCYTEAKEKMASIYLQTRKDVHLYIGCYREREERDCGPFPHQPEKALEVYDEAYRKNPHDASLISRIGQAYVKTHQYTKAINYYEAAQKISGQDFLCCDLAELLLKLKKFNKAEKVLKQALDHDFIKDIPSLMNDVKCLLLLAKVYKSHKKEDVMDTLNKAMDLQSRILKRVPLEQPEMIPSQKQLAASICIHFGEYYLAEKEYAKAVQSYKDALSYSPIDNKVVLELARLYGLQGHLDLCEQHCAILLQTEKNHETASVMMADLMFRKQKYEAAINLYHQVLEKAPDNFPVLNKLIDLLRRSGKLEDAPAFFELAKKVSSRVPLEPGFNYCRGIYCWHIGQPNEALKFLNKARKDSTWGQSATYYMVQICLNPDNEIVGGEAFENLVTESKKELEQHGVRTAEKLLREFYPHSAWGQTQLRLLQSLCLLATREKANVEAALGTFTEMAQAEVHQLPTGWTGGGGRPRAGRGNTCFPPSQKDSIPALLAMAQAYSLLKQVPKARTQLKRLAKAPWTLAEAEDLEKSWLLLADIYCQGGKFDLASELLRRCMQYNKARGARLSGQGRGRGTWALGAEMRGGSDRLSLQSCCKAYEYMGFIMEREQSYKDAATNYELAWKYSHHANPASGFKLAFNYLKDKRFVEAIEVCHDVLKEHPNYPRIREEILEKAQGSLRP</sequence>
<dbReference type="InterPro" id="IPR056833">
    <property type="entry name" value="ARM_TT21_N"/>
</dbReference>
<evidence type="ECO:0000259" key="9">
    <source>
        <dbReference type="Pfam" id="PF25068"/>
    </source>
</evidence>
<dbReference type="PANTHER" id="PTHR14699:SF2">
    <property type="entry name" value="TETRATRICOPEPTIDE REPEAT PROTEIN 21A"/>
    <property type="match status" value="1"/>
</dbReference>
<organism evidence="10 11">
    <name type="scientific">Monodon monoceros</name>
    <name type="common">Narwhal</name>
    <name type="synonym">Ceratodon monodon</name>
    <dbReference type="NCBI Taxonomy" id="40151"/>
    <lineage>
        <taxon>Eukaryota</taxon>
        <taxon>Metazoa</taxon>
        <taxon>Chordata</taxon>
        <taxon>Craniata</taxon>
        <taxon>Vertebrata</taxon>
        <taxon>Euteleostomi</taxon>
        <taxon>Mammalia</taxon>
        <taxon>Eutheria</taxon>
        <taxon>Laurasiatheria</taxon>
        <taxon>Artiodactyla</taxon>
        <taxon>Whippomorpha</taxon>
        <taxon>Cetacea</taxon>
        <taxon>Odontoceti</taxon>
        <taxon>Monodontidae</taxon>
        <taxon>Monodon</taxon>
    </lineage>
</organism>
<evidence type="ECO:0000256" key="4">
    <source>
        <dbReference type="PROSITE-ProRule" id="PRU00339"/>
    </source>
</evidence>
<evidence type="ECO:0000256" key="1">
    <source>
        <dbReference type="ARBA" id="ARBA00010935"/>
    </source>
</evidence>
<dbReference type="GO" id="GO:0030991">
    <property type="term" value="C:intraciliary transport particle A"/>
    <property type="evidence" value="ECO:0007669"/>
    <property type="project" value="TreeGrafter"/>
</dbReference>
<accession>A0A4U1EQP1</accession>
<evidence type="ECO:0000256" key="2">
    <source>
        <dbReference type="ARBA" id="ARBA00022737"/>
    </source>
</evidence>
<dbReference type="Pfam" id="PF25068">
    <property type="entry name" value="ARM_TT21_4th"/>
    <property type="match status" value="1"/>
</dbReference>
<dbReference type="Pfam" id="PF25064">
    <property type="entry name" value="ARM_TT21_5th"/>
    <property type="match status" value="1"/>
</dbReference>
<feature type="domain" description="Tetratricopeptide repeat protein 21A/21B fifth ARM repeats" evidence="8">
    <location>
        <begin position="909"/>
        <end position="1025"/>
    </location>
</feature>